<organism evidence="2 3">
    <name type="scientific">Methylovulum psychrotolerans</name>
    <dbReference type="NCBI Taxonomy" id="1704499"/>
    <lineage>
        <taxon>Bacteria</taxon>
        <taxon>Pseudomonadati</taxon>
        <taxon>Pseudomonadota</taxon>
        <taxon>Gammaproteobacteria</taxon>
        <taxon>Methylococcales</taxon>
        <taxon>Methylococcaceae</taxon>
        <taxon>Methylovulum</taxon>
    </lineage>
</organism>
<dbReference type="GO" id="GO:0003676">
    <property type="term" value="F:nucleic acid binding"/>
    <property type="evidence" value="ECO:0007669"/>
    <property type="project" value="InterPro"/>
</dbReference>
<reference evidence="2 3" key="1">
    <citation type="submission" date="2017-11" db="EMBL/GenBank/DDBJ databases">
        <title>Draft Genome Sequence of Methylobacter psychrotolerans Sph1T, an Obligate Methanotroph from Low-Temperature Environments.</title>
        <authorList>
            <person name="Oshkin I.Y."/>
            <person name="Miroshnikov K."/>
            <person name="Belova S.E."/>
            <person name="Korzhenkov A."/>
            <person name="Toshchakov S.V."/>
            <person name="Dedysh S.N."/>
        </authorList>
    </citation>
    <scope>NUCLEOTIDE SEQUENCE [LARGE SCALE GENOMIC DNA]</scope>
    <source>
        <strain evidence="2 3">Sph1</strain>
    </source>
</reference>
<dbReference type="GO" id="GO:0008270">
    <property type="term" value="F:zinc ion binding"/>
    <property type="evidence" value="ECO:0007669"/>
    <property type="project" value="InterPro"/>
</dbReference>
<sequence length="300" mass="33698">MTLLFCNVGWMNNYDGIDGDSIVRGGAYNQHSVGSEVCNFTNIDGTVYGYVQLKGEQIRIERLGASKNDNSIDGITVVWLASSDSSGTVVIGWYKDATVYRYPQKIKSPTKLQKNNRLKFYRIKAQTDKALLLPVEQRELTIPRGVKGGIGRSHVWYADKEENKKTVNAVTNLIENGDKFYLPDIDGYLFGFEGNPRLAAHLRRERNAALVKAKKESTQKATGKLCCEVCEFDFSVTYGKYGEGFCEVHHLKKLAKSDGVVKTELQDLAVVCSNCHRIIHRTEPMLNIADLVNIVRPRRV</sequence>
<dbReference type="RefSeq" id="WP_103975642.1">
    <property type="nucleotide sequence ID" value="NZ_PGFZ01000016.1"/>
</dbReference>
<feature type="domain" description="HNH" evidence="1">
    <location>
        <begin position="227"/>
        <end position="281"/>
    </location>
</feature>
<evidence type="ECO:0000313" key="3">
    <source>
        <dbReference type="Proteomes" id="UP000237423"/>
    </source>
</evidence>
<evidence type="ECO:0000259" key="1">
    <source>
        <dbReference type="Pfam" id="PF01844"/>
    </source>
</evidence>
<dbReference type="Proteomes" id="UP000237423">
    <property type="component" value="Unassembled WGS sequence"/>
</dbReference>
<gene>
    <name evidence="2" type="ORF">AADEFJLK_04176</name>
</gene>
<dbReference type="InterPro" id="IPR002711">
    <property type="entry name" value="HNH"/>
</dbReference>
<dbReference type="GO" id="GO:0004519">
    <property type="term" value="F:endonuclease activity"/>
    <property type="evidence" value="ECO:0007669"/>
    <property type="project" value="InterPro"/>
</dbReference>
<dbReference type="EMBL" id="PGFZ01000016">
    <property type="protein sequence ID" value="POZ50052.1"/>
    <property type="molecule type" value="Genomic_DNA"/>
</dbReference>
<dbReference type="Pfam" id="PF01844">
    <property type="entry name" value="HNH"/>
    <property type="match status" value="1"/>
</dbReference>
<protein>
    <recommendedName>
        <fullName evidence="1">HNH domain-containing protein</fullName>
    </recommendedName>
</protein>
<dbReference type="AlphaFoldDB" id="A0A2S5CH34"/>
<evidence type="ECO:0000313" key="2">
    <source>
        <dbReference type="EMBL" id="POZ50052.1"/>
    </source>
</evidence>
<proteinExistence type="predicted"/>
<name>A0A2S5CH34_9GAMM</name>
<comment type="caution">
    <text evidence="2">The sequence shown here is derived from an EMBL/GenBank/DDBJ whole genome shotgun (WGS) entry which is preliminary data.</text>
</comment>
<accession>A0A2S5CH34</accession>